<dbReference type="Pfam" id="PF02321">
    <property type="entry name" value="OEP"/>
    <property type="match status" value="2"/>
</dbReference>
<dbReference type="PANTHER" id="PTHR30203:SF25">
    <property type="entry name" value="OUTER MEMBRANE PROTEIN-RELATED"/>
    <property type="match status" value="1"/>
</dbReference>
<gene>
    <name evidence="3" type="ORF">QGN17_06450</name>
</gene>
<keyword evidence="2" id="KW-0732">Signal</keyword>
<proteinExistence type="inferred from homology"/>
<keyword evidence="2" id="KW-1134">Transmembrane beta strand</keyword>
<dbReference type="InterPro" id="IPR003423">
    <property type="entry name" value="OMP_efflux"/>
</dbReference>
<evidence type="ECO:0000256" key="1">
    <source>
        <dbReference type="ARBA" id="ARBA00007613"/>
    </source>
</evidence>
<dbReference type="InterPro" id="IPR010131">
    <property type="entry name" value="MdtP/NodT-like"/>
</dbReference>
<keyword evidence="4" id="KW-1185">Reference proteome</keyword>
<feature type="signal peptide" evidence="2">
    <location>
        <begin position="1"/>
        <end position="24"/>
    </location>
</feature>
<organism evidence="3 4">
    <name type="scientific">Sphingomonas oryzagri</name>
    <dbReference type="NCBI Taxonomy" id="3042314"/>
    <lineage>
        <taxon>Bacteria</taxon>
        <taxon>Pseudomonadati</taxon>
        <taxon>Pseudomonadota</taxon>
        <taxon>Alphaproteobacteria</taxon>
        <taxon>Sphingomonadales</taxon>
        <taxon>Sphingomonadaceae</taxon>
        <taxon>Sphingomonas</taxon>
    </lineage>
</organism>
<reference evidence="3" key="1">
    <citation type="submission" date="2023-04" db="EMBL/GenBank/DDBJ databases">
        <title>Sphingomonas sp. MAHUQ-71 isolated from rice field.</title>
        <authorList>
            <person name="Huq M.A."/>
        </authorList>
    </citation>
    <scope>NUCLEOTIDE SEQUENCE</scope>
    <source>
        <strain evidence="3">MAHUQ-71</strain>
    </source>
</reference>
<feature type="chain" id="PRO_5044952474" evidence="2">
    <location>
        <begin position="25"/>
        <end position="489"/>
    </location>
</feature>
<dbReference type="NCBIfam" id="TIGR01845">
    <property type="entry name" value="outer_NodT"/>
    <property type="match status" value="1"/>
</dbReference>
<accession>A0ABT6MZX3</accession>
<dbReference type="Gene3D" id="2.20.200.10">
    <property type="entry name" value="Outer membrane efflux proteins (OEP)"/>
    <property type="match status" value="1"/>
</dbReference>
<dbReference type="PROSITE" id="PS51257">
    <property type="entry name" value="PROKAR_LIPOPROTEIN"/>
    <property type="match status" value="1"/>
</dbReference>
<keyword evidence="2" id="KW-0564">Palmitate</keyword>
<sequence>MTRHLPLLLLPVLLSACTVGPNYAGPPDAAPHASKAGRFARADEDLTTTAQPGVAHWWEELGDPTLNTLEQRALAANPDLAGAEARLRQARASLREQKANLLPKADATALYAHARFPGLNLDNSDSGSDSGSGGSSALDLYNLGFDASWEVDLFGGQRRAIEAARATAESAQANLADTQVSLTAELAQAYLNLRDRQHRIALNTQAIARQEQMLALTRQRFASGTASRLDVERLSQQLDSTRADTTPLTAERDAYLDEIATLTGDEPGDLDTTLTPIQPIPLPPAQVAIGDPAAMLQRRPDIRAAERTLAADTAKIGQAEAGRFPRLSIMGIIGVGGTSPADLTHLDDFTALIAPQLSWSFLDFGRNKAKVLQAQGVRDEAEAKYRSTVLAALRDANDSLSRFRARRITVATLARAKASADMSASLAEERYRAGTSTLIDLLDAQRQQIDATQNLSNAQAALTGDFVSIQKALGLGWSDPSPAMQTSAR</sequence>
<dbReference type="Gene3D" id="1.20.1600.10">
    <property type="entry name" value="Outer membrane efflux proteins (OEP)"/>
    <property type="match status" value="1"/>
</dbReference>
<dbReference type="SUPFAM" id="SSF56954">
    <property type="entry name" value="Outer membrane efflux proteins (OEP)"/>
    <property type="match status" value="1"/>
</dbReference>
<dbReference type="EMBL" id="JARYGZ010000001">
    <property type="protein sequence ID" value="MDH7638366.1"/>
    <property type="molecule type" value="Genomic_DNA"/>
</dbReference>
<keyword evidence="2" id="KW-0812">Transmembrane</keyword>
<comment type="similarity">
    <text evidence="1 2">Belongs to the outer membrane factor (OMF) (TC 1.B.17) family.</text>
</comment>
<name>A0ABT6MZX3_9SPHN</name>
<evidence type="ECO:0000313" key="3">
    <source>
        <dbReference type="EMBL" id="MDH7638366.1"/>
    </source>
</evidence>
<dbReference type="PANTHER" id="PTHR30203">
    <property type="entry name" value="OUTER MEMBRANE CATION EFFLUX PROTEIN"/>
    <property type="match status" value="1"/>
</dbReference>
<keyword evidence="2" id="KW-0472">Membrane</keyword>
<evidence type="ECO:0000256" key="2">
    <source>
        <dbReference type="RuleBase" id="RU362097"/>
    </source>
</evidence>
<dbReference type="RefSeq" id="WP_281043675.1">
    <property type="nucleotide sequence ID" value="NZ_JARYGZ010000001.1"/>
</dbReference>
<keyword evidence="2" id="KW-0449">Lipoprotein</keyword>
<evidence type="ECO:0000313" key="4">
    <source>
        <dbReference type="Proteomes" id="UP001160625"/>
    </source>
</evidence>
<comment type="subcellular location">
    <subcellularLocation>
        <location evidence="2">Cell membrane</location>
        <topology evidence="2">Lipid-anchor</topology>
    </subcellularLocation>
</comment>
<dbReference type="Proteomes" id="UP001160625">
    <property type="component" value="Unassembled WGS sequence"/>
</dbReference>
<comment type="caution">
    <text evidence="3">The sequence shown here is derived from an EMBL/GenBank/DDBJ whole genome shotgun (WGS) entry which is preliminary data.</text>
</comment>
<protein>
    <submittedName>
        <fullName evidence="3">Efflux transporter outer membrane subunit</fullName>
    </submittedName>
</protein>